<keyword evidence="3" id="KW-1185">Reference proteome</keyword>
<dbReference type="RefSeq" id="WP_008010570.1">
    <property type="nucleotide sequence ID" value="NZ_AOIT01000024.1"/>
</dbReference>
<dbReference type="eggNOG" id="arCOG11457">
    <property type="taxonomic scope" value="Archaea"/>
</dbReference>
<evidence type="ECO:0000313" key="3">
    <source>
        <dbReference type="Proteomes" id="UP000011615"/>
    </source>
</evidence>
<gene>
    <name evidence="2" type="ORF">C476_05168</name>
</gene>
<comment type="caution">
    <text evidence="2">The sequence shown here is derived from an EMBL/GenBank/DDBJ whole genome shotgun (WGS) entry which is preliminary data.</text>
</comment>
<protein>
    <submittedName>
        <fullName evidence="2">Uncharacterized protein</fullName>
    </submittedName>
</protein>
<dbReference type="Proteomes" id="UP000011615">
    <property type="component" value="Unassembled WGS sequence"/>
</dbReference>
<name>M0CIW6_9EURY</name>
<reference evidence="2 3" key="1">
    <citation type="journal article" date="2014" name="PLoS Genet.">
        <title>Phylogenetically driven sequencing of extremely halophilic archaea reveals strategies for static and dynamic osmo-response.</title>
        <authorList>
            <person name="Becker E.A."/>
            <person name="Seitzer P.M."/>
            <person name="Tritt A."/>
            <person name="Larsen D."/>
            <person name="Krusor M."/>
            <person name="Yao A.I."/>
            <person name="Wu D."/>
            <person name="Madern D."/>
            <person name="Eisen J.A."/>
            <person name="Darling A.E."/>
            <person name="Facciotti M.T."/>
        </authorList>
    </citation>
    <scope>NUCLEOTIDE SEQUENCE [LARGE SCALE GENOMIC DNA]</scope>
    <source>
        <strain evidence="2 3">JCM 13563</strain>
    </source>
</reference>
<dbReference type="OrthoDB" id="180272at2157"/>
<evidence type="ECO:0000256" key="1">
    <source>
        <dbReference type="SAM" id="Phobius"/>
    </source>
</evidence>
<accession>M0CIW6</accession>
<dbReference type="AlphaFoldDB" id="M0CIW6"/>
<keyword evidence="1" id="KW-0472">Membrane</keyword>
<sequence>MDPNVARRCHVLFGVSLLLLTIGIGYCVIVGTCLADFGVVVAGLFVGWVALFYCVGNATIWD</sequence>
<organism evidence="2 3">
    <name type="scientific">Natrinema limicola JCM 13563</name>
    <dbReference type="NCBI Taxonomy" id="1230457"/>
    <lineage>
        <taxon>Archaea</taxon>
        <taxon>Methanobacteriati</taxon>
        <taxon>Methanobacteriota</taxon>
        <taxon>Stenosarchaea group</taxon>
        <taxon>Halobacteria</taxon>
        <taxon>Halobacteriales</taxon>
        <taxon>Natrialbaceae</taxon>
        <taxon>Natrinema</taxon>
    </lineage>
</organism>
<evidence type="ECO:0000313" key="2">
    <source>
        <dbReference type="EMBL" id="ELZ23235.1"/>
    </source>
</evidence>
<feature type="transmembrane region" description="Helical" evidence="1">
    <location>
        <begin position="12"/>
        <end position="31"/>
    </location>
</feature>
<feature type="transmembrane region" description="Helical" evidence="1">
    <location>
        <begin position="37"/>
        <end position="56"/>
    </location>
</feature>
<dbReference type="EMBL" id="AOIT01000024">
    <property type="protein sequence ID" value="ELZ23235.1"/>
    <property type="molecule type" value="Genomic_DNA"/>
</dbReference>
<keyword evidence="1" id="KW-1133">Transmembrane helix</keyword>
<keyword evidence="1" id="KW-0812">Transmembrane</keyword>
<proteinExistence type="predicted"/>
<dbReference type="PATRIC" id="fig|1230457.4.peg.1037"/>